<comment type="caution">
    <text evidence="2">The sequence shown here is derived from an EMBL/GenBank/DDBJ whole genome shotgun (WGS) entry which is preliminary data.</text>
</comment>
<feature type="signal peptide" evidence="1">
    <location>
        <begin position="1"/>
        <end position="18"/>
    </location>
</feature>
<keyword evidence="1" id="KW-0732">Signal</keyword>
<evidence type="ECO:0000256" key="1">
    <source>
        <dbReference type="SAM" id="SignalP"/>
    </source>
</evidence>
<dbReference type="EMBL" id="CATQJL010000316">
    <property type="protein sequence ID" value="CAJ0608567.1"/>
    <property type="molecule type" value="Genomic_DNA"/>
</dbReference>
<protein>
    <recommendedName>
        <fullName evidence="4">Protein quiver</fullName>
    </recommendedName>
</protein>
<reference evidence="2" key="1">
    <citation type="submission" date="2023-07" db="EMBL/GenBank/DDBJ databases">
        <authorList>
            <consortium name="CYATHOMIX"/>
        </authorList>
    </citation>
    <scope>NUCLEOTIDE SEQUENCE</scope>
    <source>
        <strain evidence="2">N/A</strain>
    </source>
</reference>
<dbReference type="Proteomes" id="UP001176961">
    <property type="component" value="Unassembled WGS sequence"/>
</dbReference>
<evidence type="ECO:0008006" key="4">
    <source>
        <dbReference type="Google" id="ProtNLM"/>
    </source>
</evidence>
<evidence type="ECO:0000313" key="3">
    <source>
        <dbReference type="Proteomes" id="UP001176961"/>
    </source>
</evidence>
<feature type="chain" id="PRO_5041458742" description="Protein quiver" evidence="1">
    <location>
        <begin position="19"/>
        <end position="158"/>
    </location>
</feature>
<proteinExistence type="predicted"/>
<dbReference type="AlphaFoldDB" id="A0AA36HDA4"/>
<gene>
    <name evidence="2" type="ORF">CYNAS_LOCUS20550</name>
</gene>
<keyword evidence="3" id="KW-1185">Reference proteome</keyword>
<sequence length="158" mass="17729">MALALFVVFLTNLYPVTAMKCHECKGATMVPKDVADKIASLNLSDTTQVMGDCEANDASSMCTEGAYCTKKIIKYIARLGQQNLAWETYTKGCADVREDNGEVPDIQCYEIEPKTFKDYNKTETHCYCKDIFCNHSSPTSLYFAIYIVPFVPLLSFIK</sequence>
<dbReference type="PANTHER" id="PTHR36939">
    <property type="entry name" value="PROTEIN CBG03389"/>
    <property type="match status" value="1"/>
</dbReference>
<dbReference type="PANTHER" id="PTHR36939:SF1">
    <property type="entry name" value="UPAR_LY6 DOMAIN-CONTAINING PROTEIN"/>
    <property type="match status" value="1"/>
</dbReference>
<evidence type="ECO:0000313" key="2">
    <source>
        <dbReference type="EMBL" id="CAJ0608567.1"/>
    </source>
</evidence>
<organism evidence="2 3">
    <name type="scientific">Cylicocyclus nassatus</name>
    <name type="common">Nematode worm</name>
    <dbReference type="NCBI Taxonomy" id="53992"/>
    <lineage>
        <taxon>Eukaryota</taxon>
        <taxon>Metazoa</taxon>
        <taxon>Ecdysozoa</taxon>
        <taxon>Nematoda</taxon>
        <taxon>Chromadorea</taxon>
        <taxon>Rhabditida</taxon>
        <taxon>Rhabditina</taxon>
        <taxon>Rhabditomorpha</taxon>
        <taxon>Strongyloidea</taxon>
        <taxon>Strongylidae</taxon>
        <taxon>Cylicocyclus</taxon>
    </lineage>
</organism>
<accession>A0AA36HDA4</accession>
<name>A0AA36HDA4_CYLNA</name>